<feature type="compositionally biased region" description="Basic and acidic residues" evidence="1">
    <location>
        <begin position="82"/>
        <end position="94"/>
    </location>
</feature>
<feature type="compositionally biased region" description="Polar residues" evidence="1">
    <location>
        <begin position="15"/>
        <end position="32"/>
    </location>
</feature>
<reference evidence="2 3" key="1">
    <citation type="submission" date="2020-09" db="EMBL/GenBank/DDBJ databases">
        <title>De no assembly of potato wild relative species, Solanum commersonii.</title>
        <authorList>
            <person name="Cho K."/>
        </authorList>
    </citation>
    <scope>NUCLEOTIDE SEQUENCE [LARGE SCALE GENOMIC DNA]</scope>
    <source>
        <strain evidence="2">LZ3.2</strain>
        <tissue evidence="2">Leaf</tissue>
    </source>
</reference>
<dbReference type="Proteomes" id="UP000824120">
    <property type="component" value="Chromosome 10"/>
</dbReference>
<organism evidence="2 3">
    <name type="scientific">Solanum commersonii</name>
    <name type="common">Commerson's wild potato</name>
    <name type="synonym">Commerson's nightshade</name>
    <dbReference type="NCBI Taxonomy" id="4109"/>
    <lineage>
        <taxon>Eukaryota</taxon>
        <taxon>Viridiplantae</taxon>
        <taxon>Streptophyta</taxon>
        <taxon>Embryophyta</taxon>
        <taxon>Tracheophyta</taxon>
        <taxon>Spermatophyta</taxon>
        <taxon>Magnoliopsida</taxon>
        <taxon>eudicotyledons</taxon>
        <taxon>Gunneridae</taxon>
        <taxon>Pentapetalae</taxon>
        <taxon>asterids</taxon>
        <taxon>lamiids</taxon>
        <taxon>Solanales</taxon>
        <taxon>Solanaceae</taxon>
        <taxon>Solanoideae</taxon>
        <taxon>Solaneae</taxon>
        <taxon>Solanum</taxon>
    </lineage>
</organism>
<feature type="compositionally biased region" description="Basic and acidic residues" evidence="1">
    <location>
        <begin position="104"/>
        <end position="114"/>
    </location>
</feature>
<proteinExistence type="predicted"/>
<evidence type="ECO:0000256" key="1">
    <source>
        <dbReference type="SAM" id="MobiDB-lite"/>
    </source>
</evidence>
<accession>A0A9J5WYI0</accession>
<dbReference type="OrthoDB" id="10499356at2759"/>
<name>A0A9J5WYI0_SOLCO</name>
<sequence length="188" mass="21112">MESPVATIQDRPTEETGQVQQQREDQSGQLKQSKGKELQTGKSVTKISTKLLAANTEAQSHSVINEHISRTVEVSNQVQNQGHKDNEGKQDQLKEINQQGGKSRTHDSNDRANMEYHNNFPKISNNYTRYVCNPQRNRDDASKVNNDVALNNGKLSNAQPQSRDQNTNKPDRIPEPALSPLFNLLLLV</sequence>
<feature type="compositionally biased region" description="Polar residues" evidence="1">
    <location>
        <begin position="151"/>
        <end position="168"/>
    </location>
</feature>
<dbReference type="EMBL" id="JACXVP010000010">
    <property type="protein sequence ID" value="KAG5580301.1"/>
    <property type="molecule type" value="Genomic_DNA"/>
</dbReference>
<gene>
    <name evidence="2" type="ORF">H5410_050928</name>
</gene>
<feature type="region of interest" description="Disordered" evidence="1">
    <location>
        <begin position="151"/>
        <end position="175"/>
    </location>
</feature>
<protein>
    <submittedName>
        <fullName evidence="2">Uncharacterized protein</fullName>
    </submittedName>
</protein>
<feature type="region of interest" description="Disordered" evidence="1">
    <location>
        <begin position="1"/>
        <end position="43"/>
    </location>
</feature>
<dbReference type="AlphaFoldDB" id="A0A9J5WYI0"/>
<feature type="region of interest" description="Disordered" evidence="1">
    <location>
        <begin position="76"/>
        <end position="126"/>
    </location>
</feature>
<evidence type="ECO:0000313" key="2">
    <source>
        <dbReference type="EMBL" id="KAG5580301.1"/>
    </source>
</evidence>
<evidence type="ECO:0000313" key="3">
    <source>
        <dbReference type="Proteomes" id="UP000824120"/>
    </source>
</evidence>
<keyword evidence="3" id="KW-1185">Reference proteome</keyword>
<comment type="caution">
    <text evidence="2">The sequence shown here is derived from an EMBL/GenBank/DDBJ whole genome shotgun (WGS) entry which is preliminary data.</text>
</comment>